<dbReference type="AlphaFoldDB" id="A0A6P1W2N3"/>
<name>A0A6P1W2N3_9BACT</name>
<evidence type="ECO:0000313" key="2">
    <source>
        <dbReference type="EMBL" id="QHV98240.1"/>
    </source>
</evidence>
<proteinExistence type="predicted"/>
<sequence length="282" mass="30872">MELYSCVAPNGDGYTYIDIYVANIFGQYTKAATIKANQVSRPDVQGAHGNNVPLDCGFMWEIPTQYRTGHPLTIAVMPVNNPNAMGTRTTSGDCSNPTPTNPGGPTDPPIIPLTISPYAFVDISERVEMSEEDWFDWDSLPCRFNYNGMQDLTKSELFMEILTDKTMDQLGITEAVGAISLLTGARIISTRAKFQGATPGTSIASKYLSNLIPGTSPMRLPTLTGWPGVGAGLRLQMTRNVGRFIGRTIPLLGWGILAYDLYRILEKTSEEYQNVINSQPCS</sequence>
<reference evidence="2 3" key="1">
    <citation type="submission" date="2019-11" db="EMBL/GenBank/DDBJ databases">
        <title>Spirosoma endbachense sp. nov., isolated from a natural salt meadow.</title>
        <authorList>
            <person name="Rojas J."/>
            <person name="Ambika Manirajan B."/>
            <person name="Ratering S."/>
            <person name="Suarez C."/>
            <person name="Geissler-Plaum R."/>
            <person name="Schnell S."/>
        </authorList>
    </citation>
    <scope>NUCLEOTIDE SEQUENCE [LARGE SCALE GENOMIC DNA]</scope>
    <source>
        <strain evidence="2 3">I-24</strain>
    </source>
</reference>
<dbReference type="RefSeq" id="WP_162388653.1">
    <property type="nucleotide sequence ID" value="NZ_CP045997.1"/>
</dbReference>
<dbReference type="InterPro" id="IPR058064">
    <property type="entry name" value="STM2901-like"/>
</dbReference>
<feature type="region of interest" description="Disordered" evidence="1">
    <location>
        <begin position="87"/>
        <end position="109"/>
    </location>
</feature>
<dbReference type="KEGG" id="senf:GJR95_25985"/>
<dbReference type="InterPro" id="IPR058522">
    <property type="entry name" value="DUF8209"/>
</dbReference>
<feature type="compositionally biased region" description="Pro residues" evidence="1">
    <location>
        <begin position="99"/>
        <end position="109"/>
    </location>
</feature>
<protein>
    <submittedName>
        <fullName evidence="2">Uncharacterized protein</fullName>
    </submittedName>
</protein>
<gene>
    <name evidence="2" type="ORF">GJR95_25985</name>
</gene>
<dbReference type="NCBIfam" id="NF045926">
    <property type="entry name" value="STM2901_fam"/>
    <property type="match status" value="1"/>
</dbReference>
<accession>A0A6P1W2N3</accession>
<dbReference type="EMBL" id="CP045997">
    <property type="protein sequence ID" value="QHV98240.1"/>
    <property type="molecule type" value="Genomic_DNA"/>
</dbReference>
<dbReference type="Pfam" id="PF26636">
    <property type="entry name" value="DUF8209"/>
    <property type="match status" value="1"/>
</dbReference>
<organism evidence="2 3">
    <name type="scientific">Spirosoma endbachense</name>
    <dbReference type="NCBI Taxonomy" id="2666025"/>
    <lineage>
        <taxon>Bacteria</taxon>
        <taxon>Pseudomonadati</taxon>
        <taxon>Bacteroidota</taxon>
        <taxon>Cytophagia</taxon>
        <taxon>Cytophagales</taxon>
        <taxon>Cytophagaceae</taxon>
        <taxon>Spirosoma</taxon>
    </lineage>
</organism>
<keyword evidence="3" id="KW-1185">Reference proteome</keyword>
<dbReference type="Proteomes" id="UP000464577">
    <property type="component" value="Chromosome"/>
</dbReference>
<evidence type="ECO:0000313" key="3">
    <source>
        <dbReference type="Proteomes" id="UP000464577"/>
    </source>
</evidence>
<evidence type="ECO:0000256" key="1">
    <source>
        <dbReference type="SAM" id="MobiDB-lite"/>
    </source>
</evidence>